<gene>
    <name evidence="2" type="ORF">F9817_09680</name>
</gene>
<dbReference type="Proteomes" id="UP000462621">
    <property type="component" value="Unassembled WGS sequence"/>
</dbReference>
<keyword evidence="3" id="KW-1185">Reference proteome</keyword>
<evidence type="ECO:0000313" key="2">
    <source>
        <dbReference type="EMBL" id="MZI93468.1"/>
    </source>
</evidence>
<evidence type="ECO:0000256" key="1">
    <source>
        <dbReference type="SAM" id="MobiDB-lite"/>
    </source>
</evidence>
<accession>A0A7X4LK50</accession>
<feature type="compositionally biased region" description="Basic and acidic residues" evidence="1">
    <location>
        <begin position="40"/>
        <end position="52"/>
    </location>
</feature>
<feature type="compositionally biased region" description="Low complexity" evidence="1">
    <location>
        <begin position="26"/>
        <end position="35"/>
    </location>
</feature>
<feature type="compositionally biased region" description="Polar residues" evidence="1">
    <location>
        <begin position="11"/>
        <end position="25"/>
    </location>
</feature>
<comment type="caution">
    <text evidence="2">The sequence shown here is derived from an EMBL/GenBank/DDBJ whole genome shotgun (WGS) entry which is preliminary data.</text>
</comment>
<proteinExistence type="predicted"/>
<name>A0A7X4LK50_9VIBR</name>
<feature type="region of interest" description="Disordered" evidence="1">
    <location>
        <begin position="1"/>
        <end position="52"/>
    </location>
</feature>
<dbReference type="EMBL" id="WEKT01000013">
    <property type="protein sequence ID" value="MZI93468.1"/>
    <property type="molecule type" value="Genomic_DNA"/>
</dbReference>
<dbReference type="RefSeq" id="WP_161154911.1">
    <property type="nucleotide sequence ID" value="NZ_WEKT01000013.1"/>
</dbReference>
<dbReference type="AlphaFoldDB" id="A0A7X4LK50"/>
<evidence type="ECO:0000313" key="3">
    <source>
        <dbReference type="Proteomes" id="UP000462621"/>
    </source>
</evidence>
<sequence>MNPVGSGSAHLHSTQPVKSQNTAAHSSSKSDSSFSPAPLVERKEGSDKVSLSEEGKVLLKTLNQIDKTGTLTPAKEKSLGDKVESFTYGALGLENPDKKGEEAEKDGSYSAGTYLKAAATIGGILLAVV</sequence>
<organism evidence="2 3">
    <name type="scientific">Vibrio eleionomae</name>
    <dbReference type="NCBI Taxonomy" id="2653505"/>
    <lineage>
        <taxon>Bacteria</taxon>
        <taxon>Pseudomonadati</taxon>
        <taxon>Pseudomonadota</taxon>
        <taxon>Gammaproteobacteria</taxon>
        <taxon>Vibrionales</taxon>
        <taxon>Vibrionaceae</taxon>
        <taxon>Vibrio</taxon>
    </lineage>
</organism>
<protein>
    <submittedName>
        <fullName evidence="2">Uncharacterized protein</fullName>
    </submittedName>
</protein>
<reference evidence="2 3" key="1">
    <citation type="submission" date="2019-10" db="EMBL/GenBank/DDBJ databases">
        <title>Vibrio sp. nov. isolated from a shrimp pond.</title>
        <authorList>
            <person name="Gomez-Gil B."/>
            <person name="Enciso-Ibarra J."/>
            <person name="Enciso-Ibarra K."/>
            <person name="Bolan-Mejia C."/>
        </authorList>
    </citation>
    <scope>NUCLEOTIDE SEQUENCE [LARGE SCALE GENOMIC DNA]</scope>
    <source>
        <strain evidence="2 3">CAIM 722</strain>
    </source>
</reference>